<keyword evidence="1" id="KW-0812">Transmembrane</keyword>
<dbReference type="SUPFAM" id="SSF53098">
    <property type="entry name" value="Ribonuclease H-like"/>
    <property type="match status" value="1"/>
</dbReference>
<evidence type="ECO:0000256" key="1">
    <source>
        <dbReference type="SAM" id="Phobius"/>
    </source>
</evidence>
<accession>A0A8B8KW22</accession>
<feature type="domain" description="Integrase catalytic" evidence="2">
    <location>
        <begin position="1"/>
        <end position="178"/>
    </location>
</feature>
<feature type="transmembrane region" description="Helical" evidence="1">
    <location>
        <begin position="20"/>
        <end position="39"/>
    </location>
</feature>
<dbReference type="InterPro" id="IPR036397">
    <property type="entry name" value="RNaseH_sf"/>
</dbReference>
<dbReference type="Pfam" id="PF00665">
    <property type="entry name" value="rve"/>
    <property type="match status" value="1"/>
</dbReference>
<dbReference type="RefSeq" id="XP_027348070.1">
    <property type="nucleotide sequence ID" value="XM_027492269.1"/>
</dbReference>
<dbReference type="Gene3D" id="3.30.420.10">
    <property type="entry name" value="Ribonuclease H-like superfamily/Ribonuclease H"/>
    <property type="match status" value="1"/>
</dbReference>
<keyword evidence="1" id="KW-0472">Membrane</keyword>
<dbReference type="InterPro" id="IPR052160">
    <property type="entry name" value="Gypsy_RT_Integrase-like"/>
</dbReference>
<reference evidence="3" key="1">
    <citation type="journal article" date="2019" name="Toxins">
        <title>Detection of Abrin-Like and Prepropulchellin-Like Toxin Genes and Transcripts Using Whole Genome Sequencing and Full-Length Transcript Sequencing of Abrus precatorius.</title>
        <authorList>
            <person name="Hovde B.T."/>
            <person name="Daligault H.E."/>
            <person name="Hanschen E.R."/>
            <person name="Kunde Y.A."/>
            <person name="Johnson M.B."/>
            <person name="Starkenburg S.R."/>
            <person name="Johnson S.L."/>
        </authorList>
    </citation>
    <scope>NUCLEOTIDE SEQUENCE [LARGE SCALE GENOMIC DNA]</scope>
</reference>
<dbReference type="OrthoDB" id="1713704at2759"/>
<dbReference type="PANTHER" id="PTHR47266">
    <property type="entry name" value="ENDONUCLEASE-RELATED"/>
    <property type="match status" value="1"/>
</dbReference>
<dbReference type="Proteomes" id="UP000694853">
    <property type="component" value="Unplaced"/>
</dbReference>
<dbReference type="AlphaFoldDB" id="A0A8B8KW22"/>
<dbReference type="GO" id="GO:0015074">
    <property type="term" value="P:DNA integration"/>
    <property type="evidence" value="ECO:0007669"/>
    <property type="project" value="InterPro"/>
</dbReference>
<evidence type="ECO:0000259" key="2">
    <source>
        <dbReference type="PROSITE" id="PS50994"/>
    </source>
</evidence>
<keyword evidence="3" id="KW-1185">Reference proteome</keyword>
<proteinExistence type="predicted"/>
<evidence type="ECO:0000313" key="4">
    <source>
        <dbReference type="RefSeq" id="XP_027348070.1"/>
    </source>
</evidence>
<dbReference type="GeneID" id="113859517"/>
<name>A0A8B8KW22_ABRPR</name>
<evidence type="ECO:0000313" key="3">
    <source>
        <dbReference type="Proteomes" id="UP000694853"/>
    </source>
</evidence>
<sequence>MPQQPIIFCEVFDVWGIDFMGLFPVSAGYSYILLAVDYVSRWMEAKATRTNDSKVVSNFLCTYIFCKFNVPKAIISDQGSHFCNRTIAALFQKYGVTHKVATPYHPQTNGQAEVSFDLHRMKVKLRSTWDGTFVITHVFPHSAVQIQDEVTDRTFKVNGHQLKLFQEKKPVKLAQNIVDLSLVEPTLMEDVST</sequence>
<gene>
    <name evidence="4" type="primary">LOC113859517</name>
</gene>
<reference evidence="4" key="2">
    <citation type="submission" date="2025-08" db="UniProtKB">
        <authorList>
            <consortium name="RefSeq"/>
        </authorList>
    </citation>
    <scope>IDENTIFICATION</scope>
    <source>
        <tissue evidence="4">Young leaves</tissue>
    </source>
</reference>
<organism evidence="3 4">
    <name type="scientific">Abrus precatorius</name>
    <name type="common">Indian licorice</name>
    <name type="synonym">Glycine abrus</name>
    <dbReference type="NCBI Taxonomy" id="3816"/>
    <lineage>
        <taxon>Eukaryota</taxon>
        <taxon>Viridiplantae</taxon>
        <taxon>Streptophyta</taxon>
        <taxon>Embryophyta</taxon>
        <taxon>Tracheophyta</taxon>
        <taxon>Spermatophyta</taxon>
        <taxon>Magnoliopsida</taxon>
        <taxon>eudicotyledons</taxon>
        <taxon>Gunneridae</taxon>
        <taxon>Pentapetalae</taxon>
        <taxon>rosids</taxon>
        <taxon>fabids</taxon>
        <taxon>Fabales</taxon>
        <taxon>Fabaceae</taxon>
        <taxon>Papilionoideae</taxon>
        <taxon>50 kb inversion clade</taxon>
        <taxon>NPAAA clade</taxon>
        <taxon>indigoferoid/millettioid clade</taxon>
        <taxon>Abreae</taxon>
        <taxon>Abrus</taxon>
    </lineage>
</organism>
<dbReference type="GO" id="GO:0003676">
    <property type="term" value="F:nucleic acid binding"/>
    <property type="evidence" value="ECO:0007669"/>
    <property type="project" value="InterPro"/>
</dbReference>
<keyword evidence="1" id="KW-1133">Transmembrane helix</keyword>
<dbReference type="KEGG" id="aprc:113859517"/>
<dbReference type="PROSITE" id="PS50994">
    <property type="entry name" value="INTEGRASE"/>
    <property type="match status" value="1"/>
</dbReference>
<protein>
    <submittedName>
        <fullName evidence="4">Uncharacterized protein K02A2.6-like</fullName>
    </submittedName>
</protein>
<dbReference type="InterPro" id="IPR001584">
    <property type="entry name" value="Integrase_cat-core"/>
</dbReference>
<dbReference type="InterPro" id="IPR012337">
    <property type="entry name" value="RNaseH-like_sf"/>
</dbReference>